<dbReference type="InParanoid" id="G2YGU6"/>
<dbReference type="HOGENOM" id="CLU_2922378_0_0_1"/>
<proteinExistence type="predicted"/>
<sequence>MAASVTFLYGEADQSSFTPKVVEMMIKGAQMMNLNAFALWKVSRRVATASWSVIQNGRRKP</sequence>
<dbReference type="Proteomes" id="UP000008177">
    <property type="component" value="Unplaced contigs"/>
</dbReference>
<name>G2YGU6_BOTF4</name>
<protein>
    <submittedName>
        <fullName evidence="1">Uncharacterized protein</fullName>
    </submittedName>
</protein>
<evidence type="ECO:0000313" key="2">
    <source>
        <dbReference type="Proteomes" id="UP000008177"/>
    </source>
</evidence>
<evidence type="ECO:0000313" key="1">
    <source>
        <dbReference type="EMBL" id="CCD50980.1"/>
    </source>
</evidence>
<organism evidence="1 2">
    <name type="scientific">Botryotinia fuckeliana (strain T4)</name>
    <name type="common">Noble rot fungus</name>
    <name type="synonym">Botrytis cinerea</name>
    <dbReference type="NCBI Taxonomy" id="999810"/>
    <lineage>
        <taxon>Eukaryota</taxon>
        <taxon>Fungi</taxon>
        <taxon>Dikarya</taxon>
        <taxon>Ascomycota</taxon>
        <taxon>Pezizomycotina</taxon>
        <taxon>Leotiomycetes</taxon>
        <taxon>Helotiales</taxon>
        <taxon>Sclerotiniaceae</taxon>
        <taxon>Botrytis</taxon>
    </lineage>
</organism>
<dbReference type="AlphaFoldDB" id="G2YGU6"/>
<accession>G2YGU6</accession>
<gene>
    <name evidence="1" type="ORF">BofuT4_uP022480.1</name>
</gene>
<reference evidence="2" key="1">
    <citation type="journal article" date="2011" name="PLoS Genet.">
        <title>Genomic analysis of the necrotrophic fungal pathogens Sclerotinia sclerotiorum and Botrytis cinerea.</title>
        <authorList>
            <person name="Amselem J."/>
            <person name="Cuomo C.A."/>
            <person name="van Kan J.A."/>
            <person name="Viaud M."/>
            <person name="Benito E.P."/>
            <person name="Couloux A."/>
            <person name="Coutinho P.M."/>
            <person name="de Vries R.P."/>
            <person name="Dyer P.S."/>
            <person name="Fillinger S."/>
            <person name="Fournier E."/>
            <person name="Gout L."/>
            <person name="Hahn M."/>
            <person name="Kohn L."/>
            <person name="Lapalu N."/>
            <person name="Plummer K.M."/>
            <person name="Pradier J.M."/>
            <person name="Quevillon E."/>
            <person name="Sharon A."/>
            <person name="Simon A."/>
            <person name="ten Have A."/>
            <person name="Tudzynski B."/>
            <person name="Tudzynski P."/>
            <person name="Wincker P."/>
            <person name="Andrew M."/>
            <person name="Anthouard V."/>
            <person name="Beever R.E."/>
            <person name="Beffa R."/>
            <person name="Benoit I."/>
            <person name="Bouzid O."/>
            <person name="Brault B."/>
            <person name="Chen Z."/>
            <person name="Choquer M."/>
            <person name="Collemare J."/>
            <person name="Cotton P."/>
            <person name="Danchin E.G."/>
            <person name="Da Silva C."/>
            <person name="Gautier A."/>
            <person name="Giraud C."/>
            <person name="Giraud T."/>
            <person name="Gonzalez C."/>
            <person name="Grossetete S."/>
            <person name="Guldener U."/>
            <person name="Henrissat B."/>
            <person name="Howlett B.J."/>
            <person name="Kodira C."/>
            <person name="Kretschmer M."/>
            <person name="Lappartient A."/>
            <person name="Leroch M."/>
            <person name="Levis C."/>
            <person name="Mauceli E."/>
            <person name="Neuveglise C."/>
            <person name="Oeser B."/>
            <person name="Pearson M."/>
            <person name="Poulain J."/>
            <person name="Poussereau N."/>
            <person name="Quesneville H."/>
            <person name="Rascle C."/>
            <person name="Schumacher J."/>
            <person name="Segurens B."/>
            <person name="Sexton A."/>
            <person name="Silva E."/>
            <person name="Sirven C."/>
            <person name="Soanes D.M."/>
            <person name="Talbot N.J."/>
            <person name="Templeton M."/>
            <person name="Yandava C."/>
            <person name="Yarden O."/>
            <person name="Zeng Q."/>
            <person name="Rollins J.A."/>
            <person name="Lebrun M.H."/>
            <person name="Dickman M."/>
        </authorList>
    </citation>
    <scope>NUCLEOTIDE SEQUENCE [LARGE SCALE GENOMIC DNA]</scope>
    <source>
        <strain evidence="2">T4</strain>
    </source>
</reference>
<dbReference type="EMBL" id="FQ790332">
    <property type="protein sequence ID" value="CCD50980.1"/>
    <property type="molecule type" value="Genomic_DNA"/>
</dbReference>